<organism evidence="1 2">
    <name type="scientific">Vitis vinifera</name>
    <name type="common">Grape</name>
    <dbReference type="NCBI Taxonomy" id="29760"/>
    <lineage>
        <taxon>Eukaryota</taxon>
        <taxon>Viridiplantae</taxon>
        <taxon>Streptophyta</taxon>
        <taxon>Embryophyta</taxon>
        <taxon>Tracheophyta</taxon>
        <taxon>Spermatophyta</taxon>
        <taxon>Magnoliopsida</taxon>
        <taxon>eudicotyledons</taxon>
        <taxon>Gunneridae</taxon>
        <taxon>Pentapetalae</taxon>
        <taxon>rosids</taxon>
        <taxon>Vitales</taxon>
        <taxon>Vitaceae</taxon>
        <taxon>Viteae</taxon>
        <taxon>Vitis</taxon>
    </lineage>
</organism>
<reference evidence="1 2" key="1">
    <citation type="journal article" date="2018" name="PLoS Genet.">
        <title>Population sequencing reveals clonal diversity and ancestral inbreeding in the grapevine cultivar Chardonnay.</title>
        <authorList>
            <person name="Roach M.J."/>
            <person name="Johnson D.L."/>
            <person name="Bohlmann J."/>
            <person name="van Vuuren H.J."/>
            <person name="Jones S.J."/>
            <person name="Pretorius I.S."/>
            <person name="Schmidt S.A."/>
            <person name="Borneman A.R."/>
        </authorList>
    </citation>
    <scope>NUCLEOTIDE SEQUENCE [LARGE SCALE GENOMIC DNA]</scope>
    <source>
        <strain evidence="2">cv. Chardonnay</strain>
        <tissue evidence="1">Leaf</tissue>
    </source>
</reference>
<dbReference type="SUPFAM" id="SSF54001">
    <property type="entry name" value="Cysteine proteinases"/>
    <property type="match status" value="1"/>
</dbReference>
<dbReference type="Proteomes" id="UP000288805">
    <property type="component" value="Unassembled WGS sequence"/>
</dbReference>
<dbReference type="Gene3D" id="3.40.395.10">
    <property type="entry name" value="Adenoviral Proteinase, Chain A"/>
    <property type="match status" value="1"/>
</dbReference>
<dbReference type="AlphaFoldDB" id="A0A438DRM8"/>
<accession>A0A438DRM8</accession>
<gene>
    <name evidence="1" type="ORF">CK203_095111</name>
</gene>
<comment type="caution">
    <text evidence="1">The sequence shown here is derived from an EMBL/GenBank/DDBJ whole genome shotgun (WGS) entry which is preliminary data.</text>
</comment>
<dbReference type="InterPro" id="IPR038765">
    <property type="entry name" value="Papain-like_cys_pep_sf"/>
</dbReference>
<evidence type="ECO:0000313" key="2">
    <source>
        <dbReference type="Proteomes" id="UP000288805"/>
    </source>
</evidence>
<proteinExistence type="predicted"/>
<evidence type="ECO:0008006" key="3">
    <source>
        <dbReference type="Google" id="ProtNLM"/>
    </source>
</evidence>
<dbReference type="EMBL" id="QGNW01001514">
    <property type="protein sequence ID" value="RVW38100.1"/>
    <property type="molecule type" value="Genomic_DNA"/>
</dbReference>
<evidence type="ECO:0000313" key="1">
    <source>
        <dbReference type="EMBL" id="RVW38100.1"/>
    </source>
</evidence>
<sequence length="154" mass="17910">MHNAVIAHFEPYLYPLVVPYQNANEWHHAGLLTGYVYDLHNKRIQLLDSQPGRKMSCMSGIQQNLAKVVLWLVAYKKEMVDVDFKMFRFVMPDVPCQPNDNNYGVFIMKFMDNWSNGGLSKSIDVGKTKKYRLKIMGKLLFSSHNAHRHQFMAD</sequence>
<name>A0A438DRM8_VITVI</name>
<protein>
    <recommendedName>
        <fullName evidence="3">Ubiquitin-like protease family profile domain-containing protein</fullName>
    </recommendedName>
</protein>